<reference evidence="1 2" key="1">
    <citation type="submission" date="2012-05" db="EMBL/GenBank/DDBJ databases">
        <title>Recombination and specialization in a pathogen metapopulation.</title>
        <authorList>
            <person name="Gardiner A."/>
            <person name="Kemen E."/>
            <person name="Schultz-Larsen T."/>
            <person name="MacLean D."/>
            <person name="Van Oosterhout C."/>
            <person name="Jones J.D.G."/>
        </authorList>
    </citation>
    <scope>NUCLEOTIDE SEQUENCE [LARGE SCALE GENOMIC DNA]</scope>
    <source>
        <strain evidence="1 2">Ac Nc2</strain>
    </source>
</reference>
<dbReference type="PANTHER" id="PTHR31366">
    <property type="entry name" value="UPF0739 PROTEIN C1ORF74"/>
    <property type="match status" value="1"/>
</dbReference>
<dbReference type="EMBL" id="CAIX01000112">
    <property type="protein sequence ID" value="CCI45960.1"/>
    <property type="molecule type" value="Genomic_DNA"/>
</dbReference>
<dbReference type="InParanoid" id="A0A024GH11"/>
<dbReference type="OrthoDB" id="63594at2759"/>
<organism evidence="1 2">
    <name type="scientific">Albugo candida</name>
    <dbReference type="NCBI Taxonomy" id="65357"/>
    <lineage>
        <taxon>Eukaryota</taxon>
        <taxon>Sar</taxon>
        <taxon>Stramenopiles</taxon>
        <taxon>Oomycota</taxon>
        <taxon>Peronosporomycetes</taxon>
        <taxon>Albuginales</taxon>
        <taxon>Albuginaceae</taxon>
        <taxon>Albugo</taxon>
    </lineage>
</organism>
<proteinExistence type="predicted"/>
<dbReference type="PANTHER" id="PTHR31366:SF2">
    <property type="entry name" value="UPF0739 PROTEIN C1ORF74"/>
    <property type="match status" value="1"/>
</dbReference>
<comment type="caution">
    <text evidence="1">The sequence shown here is derived from an EMBL/GenBank/DDBJ whole genome shotgun (WGS) entry which is preliminary data.</text>
</comment>
<sequence>MSSQVWSMVQEYLLYDDTWAFALTSRQSYQLYCCTLPVPADSAQILRQYKAIANDILEIIKSSERKLSSHKPRRIRSSASALANNICCVGCGLRLSCLLDGFVPEMSILQKIIFRITKRYRLQKIIILQLDLNFFLINVTHFVLSKWQSLFLDFKDIILMDARAVCGSPQLLSVAEHPIVFEKIKNVIQKLCSDLLGHKRQLRNILRFDQKDTHGLGLCTLAGLILNYPAVYYLDSTSDHNCLSMCPLLLLSVGCRECIFNEMNGSTVLYSFSIPISILETIQIRGGCDEHRQNTGLMERYLQTVNVKSIHQRLMECSLSFTPFIISQYKTLSFVAL</sequence>
<evidence type="ECO:0000313" key="2">
    <source>
        <dbReference type="Proteomes" id="UP000053237"/>
    </source>
</evidence>
<protein>
    <submittedName>
        <fullName evidence="1">Uncharacterized protein</fullName>
    </submittedName>
</protein>
<dbReference type="Proteomes" id="UP000053237">
    <property type="component" value="Unassembled WGS sequence"/>
</dbReference>
<accession>A0A024GH11</accession>
<evidence type="ECO:0000313" key="1">
    <source>
        <dbReference type="EMBL" id="CCI45960.1"/>
    </source>
</evidence>
<keyword evidence="2" id="KW-1185">Reference proteome</keyword>
<gene>
    <name evidence="1" type="ORF">BN9_068700</name>
</gene>
<dbReference type="InterPro" id="IPR027850">
    <property type="entry name" value="DUF4504"/>
</dbReference>
<dbReference type="AlphaFoldDB" id="A0A024GH11"/>
<name>A0A024GH11_9STRA</name>
<dbReference type="Pfam" id="PF14953">
    <property type="entry name" value="DUF4504"/>
    <property type="match status" value="1"/>
</dbReference>